<keyword evidence="2" id="KW-0732">Signal</keyword>
<dbReference type="EMBL" id="CP097506">
    <property type="protein sequence ID" value="URD96129.1"/>
    <property type="molecule type" value="Genomic_DNA"/>
</dbReference>
<dbReference type="InterPro" id="IPR051871">
    <property type="entry name" value="GMC_Oxidoreductase-Related"/>
</dbReference>
<evidence type="ECO:0000313" key="5">
    <source>
        <dbReference type="Proteomes" id="UP001055439"/>
    </source>
</evidence>
<feature type="region of interest" description="Disordered" evidence="1">
    <location>
        <begin position="313"/>
        <end position="334"/>
    </location>
</feature>
<dbReference type="Gene3D" id="3.30.410.40">
    <property type="match status" value="1"/>
</dbReference>
<feature type="domain" description="Glucose-methanol-choline oxidoreductase N-terminal" evidence="3">
    <location>
        <begin position="278"/>
        <end position="292"/>
    </location>
</feature>
<feature type="chain" id="PRO_5038738467" evidence="2">
    <location>
        <begin position="26"/>
        <end position="413"/>
    </location>
</feature>
<dbReference type="AlphaFoldDB" id="A0A9E7FHP2"/>
<evidence type="ECO:0000259" key="3">
    <source>
        <dbReference type="PROSITE" id="PS00624"/>
    </source>
</evidence>
<proteinExistence type="predicted"/>
<name>A0A9E7FHP2_9LILI</name>
<dbReference type="GO" id="GO:0050660">
    <property type="term" value="F:flavin adenine dinucleotide binding"/>
    <property type="evidence" value="ECO:0007669"/>
    <property type="project" value="InterPro"/>
</dbReference>
<evidence type="ECO:0000256" key="2">
    <source>
        <dbReference type="SAM" id="SignalP"/>
    </source>
</evidence>
<accession>A0A9E7FHP2</accession>
<protein>
    <submittedName>
        <fullName evidence="4">GMC oxidoreductase</fullName>
    </submittedName>
</protein>
<evidence type="ECO:0000256" key="1">
    <source>
        <dbReference type="SAM" id="MobiDB-lite"/>
    </source>
</evidence>
<dbReference type="InterPro" id="IPR000172">
    <property type="entry name" value="GMC_OxRdtase_N"/>
</dbReference>
<dbReference type="PROSITE" id="PS00624">
    <property type="entry name" value="GMC_OXRED_2"/>
    <property type="match status" value="1"/>
</dbReference>
<dbReference type="OrthoDB" id="269227at2759"/>
<evidence type="ECO:0000313" key="4">
    <source>
        <dbReference type="EMBL" id="URD96129.1"/>
    </source>
</evidence>
<dbReference type="PANTHER" id="PTHR45968">
    <property type="entry name" value="OSJNBA0019K04.7 PROTEIN"/>
    <property type="match status" value="1"/>
</dbReference>
<reference evidence="4" key="1">
    <citation type="submission" date="2022-05" db="EMBL/GenBank/DDBJ databases">
        <title>The Musa troglodytarum L. genome provides insights into the mechanism of non-climacteric behaviour and enrichment of carotenoids.</title>
        <authorList>
            <person name="Wang J."/>
        </authorList>
    </citation>
    <scope>NUCLEOTIDE SEQUENCE</scope>
    <source>
        <tissue evidence="4">Leaf</tissue>
    </source>
</reference>
<organism evidence="4 5">
    <name type="scientific">Musa troglodytarum</name>
    <name type="common">fe'i banana</name>
    <dbReference type="NCBI Taxonomy" id="320322"/>
    <lineage>
        <taxon>Eukaryota</taxon>
        <taxon>Viridiplantae</taxon>
        <taxon>Streptophyta</taxon>
        <taxon>Embryophyta</taxon>
        <taxon>Tracheophyta</taxon>
        <taxon>Spermatophyta</taxon>
        <taxon>Magnoliopsida</taxon>
        <taxon>Liliopsida</taxon>
        <taxon>Zingiberales</taxon>
        <taxon>Musaceae</taxon>
        <taxon>Musa</taxon>
    </lineage>
</organism>
<dbReference type="Gene3D" id="3.50.50.60">
    <property type="entry name" value="FAD/NAD(P)-binding domain"/>
    <property type="match status" value="1"/>
</dbReference>
<dbReference type="GO" id="GO:0016614">
    <property type="term" value="F:oxidoreductase activity, acting on CH-OH group of donors"/>
    <property type="evidence" value="ECO:0007669"/>
    <property type="project" value="InterPro"/>
</dbReference>
<keyword evidence="5" id="KW-1185">Reference proteome</keyword>
<sequence>MELARQRILFAASVFILCFHSCCHAERPPSYTFVKHAADGPTVSYHDYIIVGGGTAGCPLAATLSRSFDVLVLERGGSPYGNSNISNLATLVRNLADLTPTSPTQRFVSEDGVINARARVLGGGTCINAGFYSRASAQEVREMGWDAELVDQSYRWVEEEVASEPQLIQWTSALKEGLLHAGVTPYNGFTYDHLHGTKIGGTTFDRHGHRHTAADLLKYADPNRLTVLLRATAQRILFRDGGEDRGQAYGVVYKDEMGNVHEAYLKDCPGSEVIVSAGALGSPQLLMLSGVGPADHLGSLGIEVVLDQPMVGQGMSDNPMSSSPSLRRSRWRSPPCKSSGLLRRATTWSPLPASTWLLLCSVPPPAARRSWHGRCLEVTSASRIAIQKTIPPSPSITSWNPRTSGRAWRAWRR</sequence>
<feature type="signal peptide" evidence="2">
    <location>
        <begin position="1"/>
        <end position="25"/>
    </location>
</feature>
<dbReference type="PANTHER" id="PTHR45968:SF3">
    <property type="entry name" value="OS04G0573100 PROTEIN"/>
    <property type="match status" value="1"/>
</dbReference>
<gene>
    <name evidence="4" type="ORF">MUK42_36218</name>
</gene>
<dbReference type="Pfam" id="PF00732">
    <property type="entry name" value="GMC_oxred_N"/>
    <property type="match status" value="1"/>
</dbReference>
<dbReference type="Proteomes" id="UP001055439">
    <property type="component" value="Chromosome 4"/>
</dbReference>
<dbReference type="SUPFAM" id="SSF51905">
    <property type="entry name" value="FAD/NAD(P)-binding domain"/>
    <property type="match status" value="1"/>
</dbReference>
<dbReference type="InterPro" id="IPR036188">
    <property type="entry name" value="FAD/NAD-bd_sf"/>
</dbReference>